<dbReference type="SUPFAM" id="SSF50182">
    <property type="entry name" value="Sm-like ribonucleoproteins"/>
    <property type="match status" value="1"/>
</dbReference>
<dbReference type="InterPro" id="IPR023408">
    <property type="entry name" value="MscS_beta-dom_sf"/>
</dbReference>
<dbReference type="InterPro" id="IPR011014">
    <property type="entry name" value="MscS_channel_TM-2"/>
</dbReference>
<evidence type="ECO:0000259" key="8">
    <source>
        <dbReference type="Pfam" id="PF00924"/>
    </source>
</evidence>
<dbReference type="SUPFAM" id="SSF82861">
    <property type="entry name" value="Mechanosensitive channel protein MscS (YggB), transmembrane region"/>
    <property type="match status" value="1"/>
</dbReference>
<dbReference type="Gene3D" id="2.30.30.60">
    <property type="match status" value="1"/>
</dbReference>
<evidence type="ECO:0000313" key="10">
    <source>
        <dbReference type="EMBL" id="MEA5480609.1"/>
    </source>
</evidence>
<evidence type="ECO:0000256" key="6">
    <source>
        <dbReference type="ARBA" id="ARBA00023136"/>
    </source>
</evidence>
<keyword evidence="5 7" id="KW-1133">Transmembrane helix</keyword>
<dbReference type="EMBL" id="JAYGIE010000137">
    <property type="protein sequence ID" value="MEA5480609.1"/>
    <property type="molecule type" value="Genomic_DNA"/>
</dbReference>
<evidence type="ECO:0000256" key="4">
    <source>
        <dbReference type="ARBA" id="ARBA00022692"/>
    </source>
</evidence>
<dbReference type="RefSeq" id="WP_323263566.1">
    <property type="nucleotide sequence ID" value="NZ_JAYGIE010000137.1"/>
</dbReference>
<evidence type="ECO:0000256" key="1">
    <source>
        <dbReference type="ARBA" id="ARBA00004651"/>
    </source>
</evidence>
<feature type="transmembrane region" description="Helical" evidence="7">
    <location>
        <begin position="354"/>
        <end position="374"/>
    </location>
</feature>
<dbReference type="Pfam" id="PF00924">
    <property type="entry name" value="MS_channel_2nd"/>
    <property type="match status" value="1"/>
</dbReference>
<feature type="transmembrane region" description="Helical" evidence="7">
    <location>
        <begin position="262"/>
        <end position="283"/>
    </location>
</feature>
<dbReference type="PANTHER" id="PTHR30566">
    <property type="entry name" value="YNAI-RELATED MECHANOSENSITIVE ION CHANNEL"/>
    <property type="match status" value="1"/>
</dbReference>
<accession>A0ABU5TQQ1</accession>
<dbReference type="Gene3D" id="1.10.287.1260">
    <property type="match status" value="1"/>
</dbReference>
<evidence type="ECO:0000256" key="7">
    <source>
        <dbReference type="SAM" id="Phobius"/>
    </source>
</evidence>
<feature type="transmembrane region" description="Helical" evidence="7">
    <location>
        <begin position="328"/>
        <end position="348"/>
    </location>
</feature>
<dbReference type="InterPro" id="IPR010920">
    <property type="entry name" value="LSM_dom_sf"/>
</dbReference>
<dbReference type="Pfam" id="PF21088">
    <property type="entry name" value="MS_channel_1st"/>
    <property type="match status" value="1"/>
</dbReference>
<feature type="transmembrane region" description="Helical" evidence="7">
    <location>
        <begin position="170"/>
        <end position="189"/>
    </location>
</feature>
<comment type="caution">
    <text evidence="10">The sequence shown here is derived from an EMBL/GenBank/DDBJ whole genome shotgun (WGS) entry which is preliminary data.</text>
</comment>
<name>A0ABU5TQQ1_9CYAN</name>
<dbReference type="InterPro" id="IPR049142">
    <property type="entry name" value="MS_channel_1st"/>
</dbReference>
<sequence>MGWLLIFIPIGFTQISSPNSVQKFSPNFSDAGASVVVDGIPLFDLQAVDRFTAKERSQFANNVLIEAISTSPNINIEVRNDSSTSATSISLNSEYLLTVTANDVLPDFSPLQQANRWREILETAIAKAKEERTPQYFLQRSFLILMAIAVLIGLRILFGIATRIFKLKTGIFNKIAFSLGWVAIAGLSSEWFPLFRSWRYYIISPFFEAQWLIFFGALIGSFIFSHYATDLVKFALRKLAPQSVEKIYQDVIQPSDRLLRFVVLNIAISWSLILLESLAPVAYNLIKPISNLLLTASLYWISVKLISRYLRTYGFKIGRHFSPSSDDAILVFETIINILIFIIALVAFAKSLNFDLIGLVASLGLVGLAVAFAAQKILEQLIATLVLYLDRPFVVGDYIRLPAGELGKVESIGLRSTKIRSLGTGTIIIMPNSILVSVELENVTLAKKIMVLLYMNFAAVLGERELALVQQVIVDKTSALSGIDANSTNISDADGTGKRLRVSFAILGSQDNAIEVRKRLLELASIEIARSLSEQGIVFTMEDPTIYIQSPITI</sequence>
<organism evidence="10 11">
    <name type="scientific">Pseudanabaena galeata UHCC 0370</name>
    <dbReference type="NCBI Taxonomy" id="3110310"/>
    <lineage>
        <taxon>Bacteria</taxon>
        <taxon>Bacillati</taxon>
        <taxon>Cyanobacteriota</taxon>
        <taxon>Cyanophyceae</taxon>
        <taxon>Pseudanabaenales</taxon>
        <taxon>Pseudanabaenaceae</taxon>
        <taxon>Pseudanabaena</taxon>
    </lineage>
</organism>
<proteinExistence type="inferred from homology"/>
<evidence type="ECO:0000259" key="9">
    <source>
        <dbReference type="Pfam" id="PF21088"/>
    </source>
</evidence>
<reference evidence="10 11" key="1">
    <citation type="submission" date="2023-12" db="EMBL/GenBank/DDBJ databases">
        <title>Baltic Sea Cyanobacteria.</title>
        <authorList>
            <person name="Delbaje E."/>
            <person name="Fewer D.P."/>
            <person name="Shishido T.K."/>
        </authorList>
    </citation>
    <scope>NUCLEOTIDE SEQUENCE [LARGE SCALE GENOMIC DNA]</scope>
    <source>
        <strain evidence="10 11">UHCC 0370</strain>
    </source>
</reference>
<feature type="transmembrane region" description="Helical" evidence="7">
    <location>
        <begin position="137"/>
        <end position="158"/>
    </location>
</feature>
<keyword evidence="11" id="KW-1185">Reference proteome</keyword>
<keyword evidence="6 7" id="KW-0472">Membrane</keyword>
<keyword evidence="4 7" id="KW-0812">Transmembrane</keyword>
<evidence type="ECO:0000313" key="11">
    <source>
        <dbReference type="Proteomes" id="UP001301388"/>
    </source>
</evidence>
<keyword evidence="3" id="KW-1003">Cell membrane</keyword>
<evidence type="ECO:0000256" key="5">
    <source>
        <dbReference type="ARBA" id="ARBA00022989"/>
    </source>
</evidence>
<protein>
    <submittedName>
        <fullName evidence="10">Mechanosensitive ion channel domain-containing protein</fullName>
    </submittedName>
</protein>
<evidence type="ECO:0000256" key="2">
    <source>
        <dbReference type="ARBA" id="ARBA00008017"/>
    </source>
</evidence>
<feature type="transmembrane region" description="Helical" evidence="7">
    <location>
        <begin position="209"/>
        <end position="228"/>
    </location>
</feature>
<feature type="domain" description="Mechanosensitive ion channel MscS" evidence="8">
    <location>
        <begin position="377"/>
        <end position="444"/>
    </location>
</feature>
<feature type="domain" description="Mechanosensitive ion channel transmembrane helices 2/3" evidence="9">
    <location>
        <begin position="334"/>
        <end position="375"/>
    </location>
</feature>
<dbReference type="Proteomes" id="UP001301388">
    <property type="component" value="Unassembled WGS sequence"/>
</dbReference>
<evidence type="ECO:0000256" key="3">
    <source>
        <dbReference type="ARBA" id="ARBA00022475"/>
    </source>
</evidence>
<comment type="similarity">
    <text evidence="2">Belongs to the MscS (TC 1.A.23) family.</text>
</comment>
<dbReference type="InterPro" id="IPR006685">
    <property type="entry name" value="MscS_channel_2nd"/>
</dbReference>
<comment type="subcellular location">
    <subcellularLocation>
        <location evidence="1">Cell membrane</location>
        <topology evidence="1">Multi-pass membrane protein</topology>
    </subcellularLocation>
</comment>
<dbReference type="PANTHER" id="PTHR30566:SF5">
    <property type="entry name" value="MECHANOSENSITIVE ION CHANNEL PROTEIN 1, MITOCHONDRIAL-RELATED"/>
    <property type="match status" value="1"/>
</dbReference>
<gene>
    <name evidence="10" type="ORF">VB774_23490</name>
</gene>